<dbReference type="CDD" id="cd11030">
    <property type="entry name" value="CYP105-like"/>
    <property type="match status" value="1"/>
</dbReference>
<dbReference type="PRINTS" id="PR00385">
    <property type="entry name" value="P450"/>
</dbReference>
<keyword evidence="2" id="KW-0479">Metal-binding</keyword>
<keyword evidence="2" id="KW-0349">Heme</keyword>
<accession>A0ABW0ATR7</accession>
<evidence type="ECO:0000256" key="3">
    <source>
        <dbReference type="SAM" id="MobiDB-lite"/>
    </source>
</evidence>
<keyword evidence="2" id="KW-0408">Iron</keyword>
<feature type="region of interest" description="Disordered" evidence="3">
    <location>
        <begin position="1"/>
        <end position="30"/>
    </location>
</feature>
<reference evidence="5" key="1">
    <citation type="journal article" date="2019" name="Int. J. Syst. Evol. Microbiol.">
        <title>The Global Catalogue of Microorganisms (GCM) 10K type strain sequencing project: providing services to taxonomists for standard genome sequencing and annotation.</title>
        <authorList>
            <consortium name="The Broad Institute Genomics Platform"/>
            <consortium name="The Broad Institute Genome Sequencing Center for Infectious Disease"/>
            <person name="Wu L."/>
            <person name="Ma J."/>
        </authorList>
    </citation>
    <scope>NUCLEOTIDE SEQUENCE [LARGE SCALE GENOMIC DNA]</scope>
    <source>
        <strain evidence="5">PCU 266</strain>
    </source>
</reference>
<proteinExistence type="inferred from homology"/>
<dbReference type="Proteomes" id="UP001596160">
    <property type="component" value="Unassembled WGS sequence"/>
</dbReference>
<dbReference type="InterPro" id="IPR001128">
    <property type="entry name" value="Cyt_P450"/>
</dbReference>
<evidence type="ECO:0000256" key="1">
    <source>
        <dbReference type="ARBA" id="ARBA00010617"/>
    </source>
</evidence>
<dbReference type="EC" id="1.14.-.-" evidence="4"/>
<keyword evidence="2" id="KW-0503">Monooxygenase</keyword>
<keyword evidence="5" id="KW-1185">Reference proteome</keyword>
<keyword evidence="2 4" id="KW-0560">Oxidoreductase</keyword>
<dbReference type="InterPro" id="IPR017972">
    <property type="entry name" value="Cyt_P450_CS"/>
</dbReference>
<dbReference type="Gene3D" id="1.10.630.10">
    <property type="entry name" value="Cytochrome P450"/>
    <property type="match status" value="1"/>
</dbReference>
<dbReference type="EMBL" id="JBHSKP010000020">
    <property type="protein sequence ID" value="MFC5155174.1"/>
    <property type="molecule type" value="Genomic_DNA"/>
</dbReference>
<evidence type="ECO:0000313" key="4">
    <source>
        <dbReference type="EMBL" id="MFC5155174.1"/>
    </source>
</evidence>
<dbReference type="PANTHER" id="PTHR46696">
    <property type="entry name" value="P450, PUTATIVE (EUROFUNG)-RELATED"/>
    <property type="match status" value="1"/>
</dbReference>
<feature type="compositionally biased region" description="Low complexity" evidence="3">
    <location>
        <begin position="1"/>
        <end position="19"/>
    </location>
</feature>
<dbReference type="Pfam" id="PF00067">
    <property type="entry name" value="p450"/>
    <property type="match status" value="2"/>
</dbReference>
<dbReference type="SUPFAM" id="SSF48264">
    <property type="entry name" value="Cytochrome P450"/>
    <property type="match status" value="1"/>
</dbReference>
<dbReference type="GO" id="GO:0016491">
    <property type="term" value="F:oxidoreductase activity"/>
    <property type="evidence" value="ECO:0007669"/>
    <property type="project" value="UniProtKB-KW"/>
</dbReference>
<dbReference type="PANTHER" id="PTHR46696:SF1">
    <property type="entry name" value="CYTOCHROME P450 YJIB-RELATED"/>
    <property type="match status" value="1"/>
</dbReference>
<comment type="similarity">
    <text evidence="1 2">Belongs to the cytochrome P450 family.</text>
</comment>
<evidence type="ECO:0000313" key="5">
    <source>
        <dbReference type="Proteomes" id="UP001596160"/>
    </source>
</evidence>
<name>A0ABW0ATR7_9ACTN</name>
<protein>
    <submittedName>
        <fullName evidence="4">Cytochrome P450</fullName>
        <ecNumber evidence="4">1.14.-.-</ecNumber>
    </submittedName>
</protein>
<dbReference type="PROSITE" id="PS00086">
    <property type="entry name" value="CYTOCHROME_P450"/>
    <property type="match status" value="1"/>
</dbReference>
<organism evidence="4 5">
    <name type="scientific">Streptomyces amakusaensis</name>
    <dbReference type="NCBI Taxonomy" id="67271"/>
    <lineage>
        <taxon>Bacteria</taxon>
        <taxon>Bacillati</taxon>
        <taxon>Actinomycetota</taxon>
        <taxon>Actinomycetes</taxon>
        <taxon>Kitasatosporales</taxon>
        <taxon>Streptomycetaceae</taxon>
        <taxon>Streptomyces</taxon>
    </lineage>
</organism>
<evidence type="ECO:0000256" key="2">
    <source>
        <dbReference type="RuleBase" id="RU000461"/>
    </source>
</evidence>
<comment type="caution">
    <text evidence="4">The sequence shown here is derived from an EMBL/GenBank/DDBJ whole genome shotgun (WGS) entry which is preliminary data.</text>
</comment>
<dbReference type="InterPro" id="IPR002397">
    <property type="entry name" value="Cyt_P450_B"/>
</dbReference>
<dbReference type="RefSeq" id="WP_344471570.1">
    <property type="nucleotide sequence ID" value="NZ_BAAASB010000001.1"/>
</dbReference>
<sequence length="415" mass="45837">MSDTSTTPTAASASAPAASEDLHSYPMRRGCPYDPPAEYTGMSEKAPLSRVRLYDGRIAWLVTQHKETRAMFADAKLFSSDHDNPAFPILAEREKNFPEFTQELFGLDGEPHRSRRRMLLPRFTNKQVERLRPMIQAVADELIDELLSHETPVDMVAVLGRPLPSRVICQMLGISYEEHELFEVHAQGIMQAPDLEQAVRAGQELLDYLVQVVDAKQHDLGDDLLSTLITEQLNTGALTSIEVSKLMVALLIGGQETTTSMIGLGTLTLLEHPDQLALIREDPSLLPGAVEELMRFLSIADLTTLRVATADVEVAGQTIKKGDGVILSTAAANRDARAFEAPDSFDIRRSSQGHLAFGHGPHRCLGENLARAELEILFGTLFERIPTLRLAVPMDEVSMKVDMTLEGLHDLPVTW</sequence>
<dbReference type="InterPro" id="IPR036396">
    <property type="entry name" value="Cyt_P450_sf"/>
</dbReference>
<gene>
    <name evidence="4" type="ORF">ACFPRH_25910</name>
</gene>
<dbReference type="PRINTS" id="PR00359">
    <property type="entry name" value="BP450"/>
</dbReference>